<gene>
    <name evidence="16" type="ORF">GCM10023208_21470</name>
</gene>
<dbReference type="Pfam" id="PF00593">
    <property type="entry name" value="TonB_dep_Rec_b-barrel"/>
    <property type="match status" value="1"/>
</dbReference>
<dbReference type="InterPro" id="IPR012910">
    <property type="entry name" value="Plug_dom"/>
</dbReference>
<sequence length="745" mass="80678">MTSNKQSNAVRAVLALLSSTSCIIAAAPALAQQSPQQGEALEEIIVTAQRREENLQKVAVAATALSGEGLTEKGVTRVDELQTVAPSLSVTDSGWTQNVNIRGIGLASVSPIVPNGIATYVDGIFQPPIVTTNSFYDLATVEVLRGPQGTSVGSNSIGGAIFINSRNPSFSGVEGYIEGSVGTYDARGAEGAVNLPLSETLAIRGAGKWRKRDSFYDDLGPLNNQPGRLDEVAGRFGALWRPSDAFQALFKLEAASKDSGGYAYRPSPATPYAGYRTSDIRDVDYDSPTRNDERAIQMSLELRYELGSGIILRSLSGYQNKRIFNLYDSDATNAARYSPADAALLAVRTTDQFVRERVWTQEFNIISPTDQTLSWIVGGYYQRNRIDADTENLSNGFPTDILFDTDNITTGVFGQVTYQLSPSLALDVGARYSHFSATGGGGVFIGRGIPIFPPTGLQVADLSGEHKDGRMTGKVSLNWTPDENNLIYAFVARGYKPGGFNSMVSEFDPETVIDYEIGWKATLMGGAVRTQLGAFYYDYKNFQFDVLNTATAQAAPTNLTGATVKGIEAQIQARVSGFTFDAGVAYVDSELGDVTFVDTRAYARAFPGITPAVQCAPGLPSDPPNCIDYTPFIRTTGGGQNLYSPKWTYNLGARYDLWVGDVKITPSVSYAYVGPQWTYIGYSPISDRLPSRGVLGARLGIEKGNLLVEAYGTNLTDDEFVTGQFNNNEYYGAPREYGVRVRYDF</sequence>
<dbReference type="Pfam" id="PF07715">
    <property type="entry name" value="Plug"/>
    <property type="match status" value="1"/>
</dbReference>
<dbReference type="EMBL" id="BAABHV010000015">
    <property type="protein sequence ID" value="GAA5056694.1"/>
    <property type="molecule type" value="Genomic_DNA"/>
</dbReference>
<evidence type="ECO:0000259" key="14">
    <source>
        <dbReference type="Pfam" id="PF00593"/>
    </source>
</evidence>
<dbReference type="InterPro" id="IPR000531">
    <property type="entry name" value="Beta-barrel_TonB"/>
</dbReference>
<evidence type="ECO:0000256" key="12">
    <source>
        <dbReference type="RuleBase" id="RU003357"/>
    </source>
</evidence>
<keyword evidence="8 12" id="KW-0798">TonB box</keyword>
<feature type="domain" description="TonB-dependent receptor plug" evidence="15">
    <location>
        <begin position="55"/>
        <end position="160"/>
    </location>
</feature>
<dbReference type="PANTHER" id="PTHR32552">
    <property type="entry name" value="FERRICHROME IRON RECEPTOR-RELATED"/>
    <property type="match status" value="1"/>
</dbReference>
<keyword evidence="17" id="KW-1185">Reference proteome</keyword>
<comment type="similarity">
    <text evidence="11 12">Belongs to the TonB-dependent receptor family.</text>
</comment>
<evidence type="ECO:0000256" key="5">
    <source>
        <dbReference type="ARBA" id="ARBA00022692"/>
    </source>
</evidence>
<dbReference type="PANTHER" id="PTHR32552:SF81">
    <property type="entry name" value="TONB-DEPENDENT OUTER MEMBRANE RECEPTOR"/>
    <property type="match status" value="1"/>
</dbReference>
<evidence type="ECO:0000313" key="17">
    <source>
        <dbReference type="Proteomes" id="UP001500518"/>
    </source>
</evidence>
<keyword evidence="6" id="KW-0408">Iron</keyword>
<evidence type="ECO:0000256" key="4">
    <source>
        <dbReference type="ARBA" id="ARBA00022496"/>
    </source>
</evidence>
<protein>
    <submittedName>
        <fullName evidence="16">TonB-dependent receptor</fullName>
    </submittedName>
</protein>
<organism evidence="16 17">
    <name type="scientific">Erythrobacter westpacificensis</name>
    <dbReference type="NCBI Taxonomy" id="1055231"/>
    <lineage>
        <taxon>Bacteria</taxon>
        <taxon>Pseudomonadati</taxon>
        <taxon>Pseudomonadota</taxon>
        <taxon>Alphaproteobacteria</taxon>
        <taxon>Sphingomonadales</taxon>
        <taxon>Erythrobacteraceae</taxon>
        <taxon>Erythrobacter/Porphyrobacter group</taxon>
        <taxon>Erythrobacter</taxon>
    </lineage>
</organism>
<keyword evidence="5 11" id="KW-0812">Transmembrane</keyword>
<evidence type="ECO:0000256" key="1">
    <source>
        <dbReference type="ARBA" id="ARBA00004571"/>
    </source>
</evidence>
<comment type="subcellular location">
    <subcellularLocation>
        <location evidence="1 11">Cell outer membrane</location>
        <topology evidence="1 11">Multi-pass membrane protein</topology>
    </subcellularLocation>
</comment>
<dbReference type="PROSITE" id="PS51257">
    <property type="entry name" value="PROKAR_LIPOPROTEIN"/>
    <property type="match status" value="1"/>
</dbReference>
<evidence type="ECO:0000256" key="7">
    <source>
        <dbReference type="ARBA" id="ARBA00023065"/>
    </source>
</evidence>
<keyword evidence="16" id="KW-0675">Receptor</keyword>
<keyword evidence="2 11" id="KW-0813">Transport</keyword>
<dbReference type="InterPro" id="IPR036942">
    <property type="entry name" value="Beta-barrel_TonB_sf"/>
</dbReference>
<accession>A0ABP9KGT0</accession>
<evidence type="ECO:0000256" key="13">
    <source>
        <dbReference type="SAM" id="SignalP"/>
    </source>
</evidence>
<dbReference type="Proteomes" id="UP001500518">
    <property type="component" value="Unassembled WGS sequence"/>
</dbReference>
<proteinExistence type="inferred from homology"/>
<keyword evidence="13" id="KW-0732">Signal</keyword>
<evidence type="ECO:0000256" key="8">
    <source>
        <dbReference type="ARBA" id="ARBA00023077"/>
    </source>
</evidence>
<dbReference type="RefSeq" id="WP_346033074.1">
    <property type="nucleotide sequence ID" value="NZ_BAABHV010000015.1"/>
</dbReference>
<reference evidence="17" key="1">
    <citation type="journal article" date="2019" name="Int. J. Syst. Evol. Microbiol.">
        <title>The Global Catalogue of Microorganisms (GCM) 10K type strain sequencing project: providing services to taxonomists for standard genome sequencing and annotation.</title>
        <authorList>
            <consortium name="The Broad Institute Genomics Platform"/>
            <consortium name="The Broad Institute Genome Sequencing Center for Infectious Disease"/>
            <person name="Wu L."/>
            <person name="Ma J."/>
        </authorList>
    </citation>
    <scope>NUCLEOTIDE SEQUENCE [LARGE SCALE GENOMIC DNA]</scope>
    <source>
        <strain evidence="17">JCM 18014</strain>
    </source>
</reference>
<evidence type="ECO:0000313" key="16">
    <source>
        <dbReference type="EMBL" id="GAA5056694.1"/>
    </source>
</evidence>
<evidence type="ECO:0000256" key="2">
    <source>
        <dbReference type="ARBA" id="ARBA00022448"/>
    </source>
</evidence>
<dbReference type="PROSITE" id="PS52016">
    <property type="entry name" value="TONB_DEPENDENT_REC_3"/>
    <property type="match status" value="1"/>
</dbReference>
<evidence type="ECO:0000256" key="6">
    <source>
        <dbReference type="ARBA" id="ARBA00023004"/>
    </source>
</evidence>
<evidence type="ECO:0000256" key="11">
    <source>
        <dbReference type="PROSITE-ProRule" id="PRU01360"/>
    </source>
</evidence>
<feature type="chain" id="PRO_5047247142" evidence="13">
    <location>
        <begin position="32"/>
        <end position="745"/>
    </location>
</feature>
<name>A0ABP9KGT0_9SPHN</name>
<keyword evidence="9 11" id="KW-0472">Membrane</keyword>
<comment type="caution">
    <text evidence="16">The sequence shown here is derived from an EMBL/GenBank/DDBJ whole genome shotgun (WGS) entry which is preliminary data.</text>
</comment>
<evidence type="ECO:0000256" key="9">
    <source>
        <dbReference type="ARBA" id="ARBA00023136"/>
    </source>
</evidence>
<feature type="signal peptide" evidence="13">
    <location>
        <begin position="1"/>
        <end position="31"/>
    </location>
</feature>
<dbReference type="SUPFAM" id="SSF56935">
    <property type="entry name" value="Porins"/>
    <property type="match status" value="1"/>
</dbReference>
<feature type="domain" description="TonB-dependent receptor-like beta-barrel" evidence="14">
    <location>
        <begin position="258"/>
        <end position="715"/>
    </location>
</feature>
<evidence type="ECO:0000259" key="15">
    <source>
        <dbReference type="Pfam" id="PF07715"/>
    </source>
</evidence>
<keyword evidence="7" id="KW-0406">Ion transport</keyword>
<dbReference type="InterPro" id="IPR039426">
    <property type="entry name" value="TonB-dep_rcpt-like"/>
</dbReference>
<keyword evidence="3 11" id="KW-1134">Transmembrane beta strand</keyword>
<evidence type="ECO:0000256" key="10">
    <source>
        <dbReference type="ARBA" id="ARBA00023237"/>
    </source>
</evidence>
<dbReference type="Gene3D" id="2.40.170.20">
    <property type="entry name" value="TonB-dependent receptor, beta-barrel domain"/>
    <property type="match status" value="1"/>
</dbReference>
<evidence type="ECO:0000256" key="3">
    <source>
        <dbReference type="ARBA" id="ARBA00022452"/>
    </source>
</evidence>
<keyword evidence="10 11" id="KW-0998">Cell outer membrane</keyword>
<keyword evidence="4" id="KW-0410">Iron transport</keyword>